<comment type="similarity">
    <text evidence="3">Belongs to the SWEET sugar transporter family.</text>
</comment>
<dbReference type="FunFam" id="1.20.1280.290:FF:000004">
    <property type="entry name" value="Sugar transporter SWEET"/>
    <property type="match status" value="1"/>
</dbReference>
<dbReference type="EMBL" id="GDHC01013521">
    <property type="protein sequence ID" value="JAQ05108.1"/>
    <property type="molecule type" value="Transcribed_RNA"/>
</dbReference>
<dbReference type="EMBL" id="GDHC01009579">
    <property type="protein sequence ID" value="JAQ09050.1"/>
    <property type="molecule type" value="Transcribed_RNA"/>
</dbReference>
<feature type="transmembrane region" description="Helical" evidence="13">
    <location>
        <begin position="122"/>
        <end position="143"/>
    </location>
</feature>
<dbReference type="EMBL" id="GDHC01001545">
    <property type="protein sequence ID" value="JAQ17084.1"/>
    <property type="molecule type" value="Transcribed_RNA"/>
</dbReference>
<dbReference type="EMBL" id="GDHC01005334">
    <property type="protein sequence ID" value="JAQ13295.1"/>
    <property type="molecule type" value="Transcribed_RNA"/>
</dbReference>
<name>A0A146KPY9_LYGHE</name>
<reference evidence="14" key="1">
    <citation type="journal article" date="2016" name="Gigascience">
        <title>De novo construction of an expanded transcriptome assembly for the western tarnished plant bug, Lygus hesperus.</title>
        <authorList>
            <person name="Tassone E.E."/>
            <person name="Geib S.M."/>
            <person name="Hall B."/>
            <person name="Fabrick J.A."/>
            <person name="Brent C.S."/>
            <person name="Hull J.J."/>
        </authorList>
    </citation>
    <scope>NUCLEOTIDE SEQUENCE</scope>
</reference>
<dbReference type="Pfam" id="PF03083">
    <property type="entry name" value="MtN3_slv"/>
    <property type="match status" value="2"/>
</dbReference>
<evidence type="ECO:0000256" key="4">
    <source>
        <dbReference type="ARBA" id="ARBA00021741"/>
    </source>
</evidence>
<evidence type="ECO:0000256" key="8">
    <source>
        <dbReference type="ARBA" id="ARBA00022692"/>
    </source>
</evidence>
<evidence type="ECO:0000256" key="13">
    <source>
        <dbReference type="SAM" id="Phobius"/>
    </source>
</evidence>
<dbReference type="GO" id="GO:0000139">
    <property type="term" value="C:Golgi membrane"/>
    <property type="evidence" value="ECO:0007669"/>
    <property type="project" value="UniProtKB-SubCell"/>
</dbReference>
<evidence type="ECO:0000256" key="7">
    <source>
        <dbReference type="ARBA" id="ARBA00022597"/>
    </source>
</evidence>
<feature type="transmembrane region" description="Helical" evidence="13">
    <location>
        <begin position="185"/>
        <end position="206"/>
    </location>
</feature>
<evidence type="ECO:0000256" key="5">
    <source>
        <dbReference type="ARBA" id="ARBA00022448"/>
    </source>
</evidence>
<keyword evidence="8 13" id="KW-0812">Transmembrane</keyword>
<dbReference type="GO" id="GO:0005886">
    <property type="term" value="C:plasma membrane"/>
    <property type="evidence" value="ECO:0007669"/>
    <property type="project" value="UniProtKB-SubCell"/>
</dbReference>
<feature type="transmembrane region" description="Helical" evidence="13">
    <location>
        <begin position="6"/>
        <end position="29"/>
    </location>
</feature>
<feature type="transmembrane region" description="Helical" evidence="13">
    <location>
        <begin position="155"/>
        <end position="179"/>
    </location>
</feature>
<feature type="transmembrane region" description="Helical" evidence="13">
    <location>
        <begin position="41"/>
        <end position="61"/>
    </location>
</feature>
<evidence type="ECO:0000256" key="2">
    <source>
        <dbReference type="ARBA" id="ARBA00004653"/>
    </source>
</evidence>
<sequence>MPLKDYQDIVGSTAAVVTIAQFFSPLFICKKIVSQGNTNNVDPTPFVGGIGIGLLFLRHGYLLNDPAMIPVNLFAIGLNIIYFLIFLAYSDCRGAIFTNLVKSVVGACAIVSYTFIDPNNERVLTVYGTMVTGLMFALIAAPLKDLKEIIKNQDTGSLPFPMILSGTVVMSLWFLYGVILENVFIIIQNGVGLLLSAVQLSLFVIYPSKPSKKVD</sequence>
<dbReference type="GO" id="GO:0051119">
    <property type="term" value="F:sugar transmembrane transporter activity"/>
    <property type="evidence" value="ECO:0007669"/>
    <property type="project" value="InterPro"/>
</dbReference>
<keyword evidence="10 13" id="KW-1133">Transmembrane helix</keyword>
<evidence type="ECO:0000313" key="16">
    <source>
        <dbReference type="EMBL" id="JAQ09050.1"/>
    </source>
</evidence>
<keyword evidence="11" id="KW-0333">Golgi apparatus</keyword>
<evidence type="ECO:0000313" key="14">
    <source>
        <dbReference type="EMBL" id="JAP97336.1"/>
    </source>
</evidence>
<accession>A0A146KPY9</accession>
<keyword evidence="5" id="KW-0813">Transport</keyword>
<evidence type="ECO:0000256" key="11">
    <source>
        <dbReference type="ARBA" id="ARBA00023034"/>
    </source>
</evidence>
<proteinExistence type="inferred from homology"/>
<feature type="transmembrane region" description="Helical" evidence="13">
    <location>
        <begin position="96"/>
        <end position="116"/>
    </location>
</feature>
<evidence type="ECO:0000256" key="9">
    <source>
        <dbReference type="ARBA" id="ARBA00022737"/>
    </source>
</evidence>
<dbReference type="InterPro" id="IPR047664">
    <property type="entry name" value="SWEET"/>
</dbReference>
<feature type="transmembrane region" description="Helical" evidence="13">
    <location>
        <begin position="67"/>
        <end position="89"/>
    </location>
</feature>
<keyword evidence="7 14" id="KW-0762">Sugar transport</keyword>
<evidence type="ECO:0000313" key="18">
    <source>
        <dbReference type="EMBL" id="JAQ17084.1"/>
    </source>
</evidence>
<evidence type="ECO:0000313" key="17">
    <source>
        <dbReference type="EMBL" id="JAQ13295.1"/>
    </source>
</evidence>
<dbReference type="InterPro" id="IPR004316">
    <property type="entry name" value="SWEET_rpt"/>
</dbReference>
<evidence type="ECO:0000256" key="1">
    <source>
        <dbReference type="ARBA" id="ARBA00004651"/>
    </source>
</evidence>
<dbReference type="PANTHER" id="PTHR10791:SF5">
    <property type="entry name" value="SUGAR TRANSPORTER SWEET"/>
    <property type="match status" value="1"/>
</dbReference>
<keyword evidence="6" id="KW-1003">Cell membrane</keyword>
<dbReference type="Gene3D" id="1.20.1280.290">
    <property type="match status" value="2"/>
</dbReference>
<evidence type="ECO:0000256" key="10">
    <source>
        <dbReference type="ARBA" id="ARBA00022989"/>
    </source>
</evidence>
<dbReference type="EMBL" id="GDHC01021292">
    <property type="protein sequence ID" value="JAP97336.1"/>
    <property type="molecule type" value="Transcribed_RNA"/>
</dbReference>
<evidence type="ECO:0000256" key="6">
    <source>
        <dbReference type="ARBA" id="ARBA00022475"/>
    </source>
</evidence>
<keyword evidence="12 13" id="KW-0472">Membrane</keyword>
<dbReference type="AlphaFoldDB" id="A0A146KPY9"/>
<comment type="subcellular location">
    <subcellularLocation>
        <location evidence="1">Cell membrane</location>
        <topology evidence="1">Multi-pass membrane protein</topology>
    </subcellularLocation>
    <subcellularLocation>
        <location evidence="2">Golgi apparatus membrane</location>
        <topology evidence="2">Multi-pass membrane protein</topology>
    </subcellularLocation>
</comment>
<dbReference type="PANTHER" id="PTHR10791">
    <property type="entry name" value="RAG1-ACTIVATING PROTEIN 1"/>
    <property type="match status" value="1"/>
</dbReference>
<organism evidence="14">
    <name type="scientific">Lygus hesperus</name>
    <name type="common">Western plant bug</name>
    <dbReference type="NCBI Taxonomy" id="30085"/>
    <lineage>
        <taxon>Eukaryota</taxon>
        <taxon>Metazoa</taxon>
        <taxon>Ecdysozoa</taxon>
        <taxon>Arthropoda</taxon>
        <taxon>Hexapoda</taxon>
        <taxon>Insecta</taxon>
        <taxon>Pterygota</taxon>
        <taxon>Neoptera</taxon>
        <taxon>Paraneoptera</taxon>
        <taxon>Hemiptera</taxon>
        <taxon>Heteroptera</taxon>
        <taxon>Panheteroptera</taxon>
        <taxon>Cimicomorpha</taxon>
        <taxon>Miridae</taxon>
        <taxon>Mirini</taxon>
        <taxon>Lygus</taxon>
    </lineage>
</organism>
<gene>
    <name evidence="14" type="primary">slv_9</name>
    <name evidence="16" type="synonym">slv_1</name>
    <name evidence="15" type="synonym">slv_2</name>
    <name evidence="18" type="synonym">slv_3</name>
    <name evidence="17" type="synonym">slv_4</name>
    <name evidence="14" type="ORF">g.76210</name>
    <name evidence="15" type="ORF">g.76211</name>
    <name evidence="18" type="ORF">g.76212</name>
    <name evidence="16" type="ORF">g.76213</name>
    <name evidence="17" type="ORF">g.76214</name>
</gene>
<evidence type="ECO:0000313" key="15">
    <source>
        <dbReference type="EMBL" id="JAQ05108.1"/>
    </source>
</evidence>
<protein>
    <recommendedName>
        <fullName evidence="4">Sugar transporter SWEET1</fullName>
    </recommendedName>
</protein>
<evidence type="ECO:0000256" key="3">
    <source>
        <dbReference type="ARBA" id="ARBA00007809"/>
    </source>
</evidence>
<keyword evidence="9" id="KW-0677">Repeat</keyword>
<evidence type="ECO:0000256" key="12">
    <source>
        <dbReference type="ARBA" id="ARBA00023136"/>
    </source>
</evidence>